<feature type="domain" description="MHD1" evidence="2">
    <location>
        <begin position="485"/>
        <end position="628"/>
    </location>
</feature>
<dbReference type="PANTHER" id="PTHR31280">
    <property type="entry name" value="PROTEIN UNC-13 HOMOLOG"/>
    <property type="match status" value="1"/>
</dbReference>
<dbReference type="Gene3D" id="1.10.357.50">
    <property type="match status" value="1"/>
</dbReference>
<dbReference type="OrthoDB" id="2015333at2759"/>
<reference evidence="4" key="1">
    <citation type="submission" date="2020-05" db="EMBL/GenBank/DDBJ databases">
        <title>WGS assembly of Panicum virgatum.</title>
        <authorList>
            <person name="Lovell J.T."/>
            <person name="Jenkins J."/>
            <person name="Shu S."/>
            <person name="Juenger T.E."/>
            <person name="Schmutz J."/>
        </authorList>
    </citation>
    <scope>NUCLEOTIDE SEQUENCE</scope>
    <source>
        <strain evidence="4">AP13</strain>
    </source>
</reference>
<evidence type="ECO:0000313" key="5">
    <source>
        <dbReference type="Proteomes" id="UP000823388"/>
    </source>
</evidence>
<evidence type="ECO:0000313" key="4">
    <source>
        <dbReference type="EMBL" id="KAG2583639.1"/>
    </source>
</evidence>
<dbReference type="Proteomes" id="UP000823388">
    <property type="component" value="Chromosome 6K"/>
</dbReference>
<accession>A0A8T0RFX5</accession>
<dbReference type="PANTHER" id="PTHR31280:SF23">
    <property type="entry name" value="RETINOL DEHYDROGENASE 13"/>
    <property type="match status" value="1"/>
</dbReference>
<feature type="compositionally biased region" description="Low complexity" evidence="1">
    <location>
        <begin position="7"/>
        <end position="16"/>
    </location>
</feature>
<organism evidence="4 5">
    <name type="scientific">Panicum virgatum</name>
    <name type="common">Blackwell switchgrass</name>
    <dbReference type="NCBI Taxonomy" id="38727"/>
    <lineage>
        <taxon>Eukaryota</taxon>
        <taxon>Viridiplantae</taxon>
        <taxon>Streptophyta</taxon>
        <taxon>Embryophyta</taxon>
        <taxon>Tracheophyta</taxon>
        <taxon>Spermatophyta</taxon>
        <taxon>Magnoliopsida</taxon>
        <taxon>Liliopsida</taxon>
        <taxon>Poales</taxon>
        <taxon>Poaceae</taxon>
        <taxon>PACMAD clade</taxon>
        <taxon>Panicoideae</taxon>
        <taxon>Panicodae</taxon>
        <taxon>Paniceae</taxon>
        <taxon>Panicinae</taxon>
        <taxon>Panicum</taxon>
        <taxon>Panicum sect. Hiantes</taxon>
    </lineage>
</organism>
<dbReference type="InterPro" id="IPR014770">
    <property type="entry name" value="Munc13_1"/>
</dbReference>
<feature type="region of interest" description="Disordered" evidence="1">
    <location>
        <begin position="1"/>
        <end position="20"/>
    </location>
</feature>
<dbReference type="PROSITE" id="PS51258">
    <property type="entry name" value="MHD1"/>
    <property type="match status" value="1"/>
</dbReference>
<name>A0A8T0RFX5_PANVG</name>
<sequence length="923" mass="101986">MARLFRSSDPAAATTAPPLPSPLPDLGVALSAADLRATAYELLVAASRATGAKPLTYIPQAATAAAKMKGAFGLGPSPSSTGGTAAVLELVRARMGVTEQADARIRRALLRVAAGQLGTPADSMVWPLEFVQKCKASDFLDPLEYEAWQTRNFKLLEAGLLVHPLVPLKKSSISAKIMRQIIHEAYDGKLETGRNSESMIRLRNAVVSLACRSLDETSDECHWADGFPLNLHIYKMLVEACFDVDEGSVVQEIDETMELLKKTWPIFGVNQMLHNLYFTWALFNHFVMLGQVNSNDLFCATENLLVEVAKDAKITKDPDYCDVLGSTLSSIMGWTEKRLLGYHETFNTGNIYSLQYIVSIGISAAKILVENQDTSYENHSGVKGDIDVMRSRIETYIHSSLRSAFAQTMEEGASKRSSRNRMPALSFLAKKTSDLAIKEKNVYSPILKKWHPLAAGVAVATLHACFGNELKQFTAGLTELTPDTVQVLKAADKLEKDLIHIAIEDSMDIAGGKSLVKQMPPYEAGTVMANLVKAWVKEQIDKLKGCADQKLEQETWNPVDNNSDSFAPSSVDMLQLIEETFDAFFELSIPMHSTLLSDLTAGLDKCLHYYVSKVKSGCGTRSTVFPQLPHLTRCDVGSKLFKKNEKQQFPVKRGSQVGSTTGNETSSLPGLCFRINTLHYIQNELENLDTKIKSCLRNAAQPDVAGGLSINFELSQAACQEGIQQLCETTAYMVIFNDLSHVLMDTLYVGSPASNRILPLLKELGLILRIVSSTVHSKVRNRLITALMKASFDAFLLVLLAGGPTRAFCCQDYQIIEDDFRALRGFYLTYNDGLPEELVAKASSEVKSILPLLRTDTETLIERFKKTISESYECTTKSRFPMPPVPPHWSPDNPNTILRVLCYRNEEAATKFLKKAYNLPKTI</sequence>
<feature type="domain" description="MHD2" evidence="3">
    <location>
        <begin position="754"/>
        <end position="864"/>
    </location>
</feature>
<protein>
    <submittedName>
        <fullName evidence="4">Uncharacterized protein</fullName>
    </submittedName>
</protein>
<evidence type="ECO:0000256" key="1">
    <source>
        <dbReference type="SAM" id="MobiDB-lite"/>
    </source>
</evidence>
<evidence type="ECO:0000259" key="3">
    <source>
        <dbReference type="PROSITE" id="PS51259"/>
    </source>
</evidence>
<dbReference type="InterPro" id="IPR057984">
    <property type="entry name" value="PATROL1_C"/>
</dbReference>
<gene>
    <name evidence="4" type="ORF">PVAP13_6KG230800</name>
</gene>
<comment type="caution">
    <text evidence="4">The sequence shown here is derived from an EMBL/GenBank/DDBJ whole genome shotgun (WGS) entry which is preliminary data.</text>
</comment>
<dbReference type="AlphaFoldDB" id="A0A8T0RFX5"/>
<evidence type="ECO:0000259" key="2">
    <source>
        <dbReference type="PROSITE" id="PS51258"/>
    </source>
</evidence>
<dbReference type="InterPro" id="IPR014772">
    <property type="entry name" value="Munc13_dom-2"/>
</dbReference>
<dbReference type="InterPro" id="IPR008528">
    <property type="entry name" value="unc-13_homologue"/>
</dbReference>
<dbReference type="EMBL" id="CM029047">
    <property type="protein sequence ID" value="KAG2583639.1"/>
    <property type="molecule type" value="Genomic_DNA"/>
</dbReference>
<dbReference type="Pfam" id="PF25761">
    <property type="entry name" value="TPR_PATROL1"/>
    <property type="match status" value="1"/>
</dbReference>
<proteinExistence type="predicted"/>
<keyword evidence="5" id="KW-1185">Reference proteome</keyword>
<dbReference type="PROSITE" id="PS51259">
    <property type="entry name" value="MHD2"/>
    <property type="match status" value="1"/>
</dbReference>